<dbReference type="PANTHER" id="PTHR10773:SF19">
    <property type="match status" value="1"/>
</dbReference>
<accession>A0A9J6B8W0</accession>
<organism evidence="1 2">
    <name type="scientific">Polypedilum vanderplanki</name>
    <name type="common">Sleeping chironomid midge</name>
    <dbReference type="NCBI Taxonomy" id="319348"/>
    <lineage>
        <taxon>Eukaryota</taxon>
        <taxon>Metazoa</taxon>
        <taxon>Ecdysozoa</taxon>
        <taxon>Arthropoda</taxon>
        <taxon>Hexapoda</taxon>
        <taxon>Insecta</taxon>
        <taxon>Pterygota</taxon>
        <taxon>Neoptera</taxon>
        <taxon>Endopterygota</taxon>
        <taxon>Diptera</taxon>
        <taxon>Nematocera</taxon>
        <taxon>Chironomoidea</taxon>
        <taxon>Chironomidae</taxon>
        <taxon>Chironominae</taxon>
        <taxon>Polypedilum</taxon>
        <taxon>Polypedilum</taxon>
    </lineage>
</organism>
<sequence>MEQEKSSKSSKKTPKSIDCTNCKYKCSKNFPEHIREKICESFWNLKDYRRQKDFILANVKSTPPKRRRPTKEGAEIKRTNSKIFHLRDKRVCQSFFLKTLSISNGPLIKAFQYKNEYTNFFDSEDRRGKHEPSNKIKPEIVNSIVIFLTSKCIAEGGSRFKKKVISDTSYKSLRNLFNDYHDSNNDCPSYTTFKRIFHEHNFRIEILNAAESEIIEEIQVEQQQPKVIVTQVPESSKFIQNQPEVYEIQFIPIQTINSI</sequence>
<name>A0A9J6B8W0_POLVA</name>
<protein>
    <submittedName>
        <fullName evidence="1">Uncharacterized protein</fullName>
    </submittedName>
</protein>
<dbReference type="AlphaFoldDB" id="A0A9J6B8W0"/>
<dbReference type="OrthoDB" id="7787741at2759"/>
<evidence type="ECO:0000313" key="1">
    <source>
        <dbReference type="EMBL" id="KAG5666305.1"/>
    </source>
</evidence>
<dbReference type="EMBL" id="JADBJN010000006">
    <property type="protein sequence ID" value="KAG5666305.1"/>
    <property type="molecule type" value="Genomic_DNA"/>
</dbReference>
<dbReference type="Proteomes" id="UP001107558">
    <property type="component" value="Unassembled WGS sequence"/>
</dbReference>
<keyword evidence="2" id="KW-1185">Reference proteome</keyword>
<evidence type="ECO:0000313" key="2">
    <source>
        <dbReference type="Proteomes" id="UP001107558"/>
    </source>
</evidence>
<gene>
    <name evidence="1" type="ORF">PVAND_017856</name>
</gene>
<proteinExistence type="predicted"/>
<dbReference type="PANTHER" id="PTHR10773">
    <property type="entry name" value="DNA-DIRECTED RNA POLYMERASES I, II, AND III SUBUNIT RPABC2"/>
    <property type="match status" value="1"/>
</dbReference>
<reference evidence="1" key="1">
    <citation type="submission" date="2021-03" db="EMBL/GenBank/DDBJ databases">
        <title>Chromosome level genome of the anhydrobiotic midge Polypedilum vanderplanki.</title>
        <authorList>
            <person name="Yoshida Y."/>
            <person name="Kikawada T."/>
            <person name="Gusev O."/>
        </authorList>
    </citation>
    <scope>NUCLEOTIDE SEQUENCE</scope>
    <source>
        <strain evidence="1">NIAS01</strain>
        <tissue evidence="1">Whole body or cell culture</tissue>
    </source>
</reference>
<comment type="caution">
    <text evidence="1">The sequence shown here is derived from an EMBL/GenBank/DDBJ whole genome shotgun (WGS) entry which is preliminary data.</text>
</comment>